<evidence type="ECO:0000256" key="4">
    <source>
        <dbReference type="RuleBase" id="RU361183"/>
    </source>
</evidence>
<feature type="active site" evidence="3">
    <location>
        <position position="120"/>
    </location>
</feature>
<dbReference type="InterPro" id="IPR001506">
    <property type="entry name" value="Peptidase_M12A"/>
</dbReference>
<dbReference type="VEuPathDB" id="VectorBase:HLOH_046485"/>
<accession>A0A9J6FKQ8</accession>
<evidence type="ECO:0000313" key="7">
    <source>
        <dbReference type="Proteomes" id="UP000821853"/>
    </source>
</evidence>
<evidence type="ECO:0000256" key="3">
    <source>
        <dbReference type="PROSITE-ProRule" id="PRU01211"/>
    </source>
</evidence>
<dbReference type="CDD" id="cd04280">
    <property type="entry name" value="ZnMc_astacin_like"/>
    <property type="match status" value="1"/>
</dbReference>
<comment type="cofactor">
    <cofactor evidence="3 4">
        <name>Zn(2+)</name>
        <dbReference type="ChEBI" id="CHEBI:29105"/>
    </cofactor>
    <text evidence="3 4">Binds 1 zinc ion per subunit.</text>
</comment>
<dbReference type="InterPro" id="IPR034035">
    <property type="entry name" value="Astacin-like_dom"/>
</dbReference>
<dbReference type="OMA" id="KGTMVHE"/>
<comment type="caution">
    <text evidence="6">The sequence shown here is derived from an EMBL/GenBank/DDBJ whole genome shotgun (WGS) entry which is preliminary data.</text>
</comment>
<keyword evidence="3 4" id="KW-0862">Zinc</keyword>
<dbReference type="PRINTS" id="PR00480">
    <property type="entry name" value="ASTACIN"/>
</dbReference>
<evidence type="ECO:0000256" key="2">
    <source>
        <dbReference type="ARBA" id="ARBA00025529"/>
    </source>
</evidence>
<feature type="binding site" evidence="3">
    <location>
        <position position="119"/>
    </location>
    <ligand>
        <name>Zn(2+)</name>
        <dbReference type="ChEBI" id="CHEBI:29105"/>
        <note>catalytic</note>
    </ligand>
</feature>
<dbReference type="InterPro" id="IPR024079">
    <property type="entry name" value="MetalloPept_cat_dom_sf"/>
</dbReference>
<comment type="function">
    <text evidence="2">Zinc metalloprotease. Provoques deadhesion of endothelial cells from cell cultures, and also degradation of fibronectin, fibrinogen and gelatin in vitro. Its role in the venom is not fully understood but it might act as a spreading factor that facilitates diffusion of other venom toxins. Alternatively, it might be involved in the proteolytic processing of other venom toxins or it might play a role in extra-oral digestion of prey.</text>
</comment>
<evidence type="ECO:0000313" key="6">
    <source>
        <dbReference type="EMBL" id="KAH9363391.1"/>
    </source>
</evidence>
<dbReference type="GO" id="GO:0008270">
    <property type="term" value="F:zinc ion binding"/>
    <property type="evidence" value="ECO:0007669"/>
    <property type="project" value="UniProtKB-UniRule"/>
</dbReference>
<reference evidence="6 7" key="1">
    <citation type="journal article" date="2020" name="Cell">
        <title>Large-Scale Comparative Analyses of Tick Genomes Elucidate Their Genetic Diversity and Vector Capacities.</title>
        <authorList>
            <consortium name="Tick Genome and Microbiome Consortium (TIGMIC)"/>
            <person name="Jia N."/>
            <person name="Wang J."/>
            <person name="Shi W."/>
            <person name="Du L."/>
            <person name="Sun Y."/>
            <person name="Zhan W."/>
            <person name="Jiang J.F."/>
            <person name="Wang Q."/>
            <person name="Zhang B."/>
            <person name="Ji P."/>
            <person name="Bell-Sakyi L."/>
            <person name="Cui X.M."/>
            <person name="Yuan T.T."/>
            <person name="Jiang B.G."/>
            <person name="Yang W.F."/>
            <person name="Lam T.T."/>
            <person name="Chang Q.C."/>
            <person name="Ding S.J."/>
            <person name="Wang X.J."/>
            <person name="Zhu J.G."/>
            <person name="Ruan X.D."/>
            <person name="Zhao L."/>
            <person name="Wei J.T."/>
            <person name="Ye R.Z."/>
            <person name="Que T.C."/>
            <person name="Du C.H."/>
            <person name="Zhou Y.H."/>
            <person name="Cheng J.X."/>
            <person name="Dai P.F."/>
            <person name="Guo W.B."/>
            <person name="Han X.H."/>
            <person name="Huang E.J."/>
            <person name="Li L.F."/>
            <person name="Wei W."/>
            <person name="Gao Y.C."/>
            <person name="Liu J.Z."/>
            <person name="Shao H.Z."/>
            <person name="Wang X."/>
            <person name="Wang C.C."/>
            <person name="Yang T.C."/>
            <person name="Huo Q.B."/>
            <person name="Li W."/>
            <person name="Chen H.Y."/>
            <person name="Chen S.E."/>
            <person name="Zhou L.G."/>
            <person name="Ni X.B."/>
            <person name="Tian J.H."/>
            <person name="Sheng Y."/>
            <person name="Liu T."/>
            <person name="Pan Y.S."/>
            <person name="Xia L.Y."/>
            <person name="Li J."/>
            <person name="Zhao F."/>
            <person name="Cao W.C."/>
        </authorList>
    </citation>
    <scope>NUCLEOTIDE SEQUENCE [LARGE SCALE GENOMIC DNA]</scope>
    <source>
        <strain evidence="6">HaeL-2018</strain>
    </source>
</reference>
<dbReference type="EC" id="3.4.24.-" evidence="4"/>
<name>A0A9J6FKQ8_HAELO</name>
<dbReference type="PROSITE" id="PS51864">
    <property type="entry name" value="ASTACIN"/>
    <property type="match status" value="1"/>
</dbReference>
<organism evidence="6 7">
    <name type="scientific">Haemaphysalis longicornis</name>
    <name type="common">Bush tick</name>
    <dbReference type="NCBI Taxonomy" id="44386"/>
    <lineage>
        <taxon>Eukaryota</taxon>
        <taxon>Metazoa</taxon>
        <taxon>Ecdysozoa</taxon>
        <taxon>Arthropoda</taxon>
        <taxon>Chelicerata</taxon>
        <taxon>Arachnida</taxon>
        <taxon>Acari</taxon>
        <taxon>Parasitiformes</taxon>
        <taxon>Ixodida</taxon>
        <taxon>Ixodoidea</taxon>
        <taxon>Ixodidae</taxon>
        <taxon>Haemaphysalinae</taxon>
        <taxon>Haemaphysalis</taxon>
    </lineage>
</organism>
<keyword evidence="3 4" id="KW-0645">Protease</keyword>
<comment type="subunit">
    <text evidence="1">Monomer.</text>
</comment>
<dbReference type="EMBL" id="JABSTR010000002">
    <property type="protein sequence ID" value="KAH9363391.1"/>
    <property type="molecule type" value="Genomic_DNA"/>
</dbReference>
<dbReference type="GO" id="GO:0004222">
    <property type="term" value="F:metalloendopeptidase activity"/>
    <property type="evidence" value="ECO:0007669"/>
    <property type="project" value="UniProtKB-UniRule"/>
</dbReference>
<proteinExistence type="predicted"/>
<protein>
    <recommendedName>
        <fullName evidence="4">Metalloendopeptidase</fullName>
        <ecNumber evidence="4">3.4.24.-</ecNumber>
    </recommendedName>
</protein>
<dbReference type="PANTHER" id="PTHR10127:SF883">
    <property type="entry name" value="ZINC METALLOPROTEINASE NAS-8"/>
    <property type="match status" value="1"/>
</dbReference>
<dbReference type="Gene3D" id="3.40.390.10">
    <property type="entry name" value="Collagenase (Catalytic Domain)"/>
    <property type="match status" value="1"/>
</dbReference>
<evidence type="ECO:0000256" key="1">
    <source>
        <dbReference type="ARBA" id="ARBA00011245"/>
    </source>
</evidence>
<dbReference type="Proteomes" id="UP000821853">
    <property type="component" value="Chromosome 10"/>
</dbReference>
<keyword evidence="7" id="KW-1185">Reference proteome</keyword>
<dbReference type="Pfam" id="PF01400">
    <property type="entry name" value="Astacin"/>
    <property type="match status" value="1"/>
</dbReference>
<dbReference type="SUPFAM" id="SSF55486">
    <property type="entry name" value="Metalloproteases ('zincins'), catalytic domain"/>
    <property type="match status" value="1"/>
</dbReference>
<keyword evidence="3 4" id="KW-0482">Metalloprotease</keyword>
<dbReference type="PANTHER" id="PTHR10127">
    <property type="entry name" value="DISCOIDIN, CUB, EGF, LAMININ , AND ZINC METALLOPROTEASE DOMAIN CONTAINING"/>
    <property type="match status" value="1"/>
</dbReference>
<sequence length="223" mass="25240">MFAQIVQLALNCLEIVKDTTSFKTSDIPRTVVTSDVSLWPGAIIPFVVESSLGRYTKMIREAMDEIQKRTCLRFVARTAQFDYVTIYRGSGCYSAIGRQRGVQPVSLGSGCLYKGTVVHELLHAAGFYHEHSRSDRDQYIDVYTENAQPDSVKQFEKLEPWQNRLLSPFDRDSVMLYGSHAFARAPGLVTMQAKDGGRLVEVYDKTGLSISDVRRIKTLYHCR</sequence>
<dbReference type="GO" id="GO:0006508">
    <property type="term" value="P:proteolysis"/>
    <property type="evidence" value="ECO:0007669"/>
    <property type="project" value="UniProtKB-KW"/>
</dbReference>
<keyword evidence="3 4" id="KW-0378">Hydrolase</keyword>
<dbReference type="SMART" id="SM00235">
    <property type="entry name" value="ZnMc"/>
    <property type="match status" value="1"/>
</dbReference>
<evidence type="ECO:0000259" key="5">
    <source>
        <dbReference type="PROSITE" id="PS51864"/>
    </source>
</evidence>
<gene>
    <name evidence="6" type="ORF">HPB48_019477</name>
</gene>
<keyword evidence="3 4" id="KW-0479">Metal-binding</keyword>
<dbReference type="OrthoDB" id="291007at2759"/>
<feature type="domain" description="Peptidase M12A" evidence="5">
    <location>
        <begin position="30"/>
        <end position="223"/>
    </location>
</feature>
<dbReference type="AlphaFoldDB" id="A0A9J6FKQ8"/>
<feature type="binding site" evidence="3">
    <location>
        <position position="129"/>
    </location>
    <ligand>
        <name>Zn(2+)</name>
        <dbReference type="ChEBI" id="CHEBI:29105"/>
        <note>catalytic</note>
    </ligand>
</feature>
<feature type="binding site" evidence="3">
    <location>
        <position position="123"/>
    </location>
    <ligand>
        <name>Zn(2+)</name>
        <dbReference type="ChEBI" id="CHEBI:29105"/>
        <note>catalytic</note>
    </ligand>
</feature>
<comment type="caution">
    <text evidence="3">Lacks conserved residue(s) required for the propagation of feature annotation.</text>
</comment>
<dbReference type="InterPro" id="IPR006026">
    <property type="entry name" value="Peptidase_Metallo"/>
</dbReference>